<proteinExistence type="inferred from homology"/>
<dbReference type="PANTHER" id="PTHR43085">
    <property type="entry name" value="HEXOKINASE FAMILY MEMBER"/>
    <property type="match status" value="1"/>
</dbReference>
<accession>A0A0U0ZVL0</accession>
<dbReference type="Pfam" id="PF00294">
    <property type="entry name" value="PfkB"/>
    <property type="match status" value="1"/>
</dbReference>
<organism evidence="7 8">
    <name type="scientific">Mycobacteroides abscessus</name>
    <dbReference type="NCBI Taxonomy" id="36809"/>
    <lineage>
        <taxon>Bacteria</taxon>
        <taxon>Bacillati</taxon>
        <taxon>Actinomycetota</taxon>
        <taxon>Actinomycetes</taxon>
        <taxon>Mycobacteriales</taxon>
        <taxon>Mycobacteriaceae</taxon>
        <taxon>Mycobacteroides</taxon>
    </lineage>
</organism>
<feature type="domain" description="Carbohydrate kinase PfkB" evidence="6">
    <location>
        <begin position="24"/>
        <end position="294"/>
    </location>
</feature>
<dbReference type="GO" id="GO:0005524">
    <property type="term" value="F:ATP binding"/>
    <property type="evidence" value="ECO:0007669"/>
    <property type="project" value="UniProtKB-KW"/>
</dbReference>
<name>A0A0U0ZVL0_9MYCO</name>
<dbReference type="Proteomes" id="UP000045782">
    <property type="component" value="Unassembled WGS sequence"/>
</dbReference>
<dbReference type="RefSeq" id="WP_016341663.1">
    <property type="nucleotide sequence ID" value="NZ_AP022621.1"/>
</dbReference>
<dbReference type="Gene3D" id="3.40.1190.20">
    <property type="match status" value="1"/>
</dbReference>
<keyword evidence="5" id="KW-0067">ATP-binding</keyword>
<keyword evidence="3" id="KW-0547">Nucleotide-binding</keyword>
<evidence type="ECO:0000259" key="6">
    <source>
        <dbReference type="Pfam" id="PF00294"/>
    </source>
</evidence>
<dbReference type="PANTHER" id="PTHR43085:SF1">
    <property type="entry name" value="PSEUDOURIDINE KINASE-RELATED"/>
    <property type="match status" value="1"/>
</dbReference>
<evidence type="ECO:0000256" key="5">
    <source>
        <dbReference type="ARBA" id="ARBA00022840"/>
    </source>
</evidence>
<dbReference type="InterPro" id="IPR029056">
    <property type="entry name" value="Ribokinase-like"/>
</dbReference>
<evidence type="ECO:0000313" key="8">
    <source>
        <dbReference type="Proteomes" id="UP000045782"/>
    </source>
</evidence>
<dbReference type="EC" id="2.7.1.15" evidence="7"/>
<evidence type="ECO:0000256" key="2">
    <source>
        <dbReference type="ARBA" id="ARBA00022679"/>
    </source>
</evidence>
<protein>
    <submittedName>
        <fullName evidence="7">Putative fructokinase</fullName>
        <ecNumber evidence="7">2.7.1.15</ecNumber>
    </submittedName>
</protein>
<dbReference type="EMBL" id="CSWP01000014">
    <property type="protein sequence ID" value="CPV72448.1"/>
    <property type="molecule type" value="Genomic_DNA"/>
</dbReference>
<comment type="similarity">
    <text evidence="1">Belongs to the carbohydrate kinase PfkB family.</text>
</comment>
<dbReference type="SUPFAM" id="SSF53613">
    <property type="entry name" value="Ribokinase-like"/>
    <property type="match status" value="1"/>
</dbReference>
<dbReference type="GO" id="GO:0004747">
    <property type="term" value="F:ribokinase activity"/>
    <property type="evidence" value="ECO:0007669"/>
    <property type="project" value="UniProtKB-EC"/>
</dbReference>
<dbReference type="InterPro" id="IPR011611">
    <property type="entry name" value="PfkB_dom"/>
</dbReference>
<evidence type="ECO:0000313" key="7">
    <source>
        <dbReference type="EMBL" id="CPV72448.1"/>
    </source>
</evidence>
<dbReference type="InterPro" id="IPR002173">
    <property type="entry name" value="Carboh/pur_kinase_PfkB_CS"/>
</dbReference>
<keyword evidence="4 7" id="KW-0418">Kinase</keyword>
<evidence type="ECO:0000256" key="3">
    <source>
        <dbReference type="ARBA" id="ARBA00022741"/>
    </source>
</evidence>
<sequence length="308" mass="33026">MADGGGILVCGETLVDLVPVAGGLWRPVPGGGPYNTAIAAAKLGAPTALLTHVSHDAFGSRCVQDLAAAGVDESLVMRHDVPTTLAVADVDEHGAAQYLFYWQGTSNDVAIQSFPDPVRTPVAIWAGSIASVLWRERDELRAWIARHYADIPLTFDVNVRPTLISHRQTYAERIVPWLSVAHVARASTDDLEFLYPGVSVRDAVNAWLDAYPRIEIAVITCGAAGSLAFRRGEPSPLRVPAHKVSVVDTVGAGDTYTGAFLDGFYRRRLDLPEALRRAAVAAAITCTRPGAQPPDATELANELRRVTS</sequence>
<dbReference type="AlphaFoldDB" id="A0A0U0ZVL0"/>
<gene>
    <name evidence="7" type="primary">rbsK_2</name>
    <name evidence="7" type="ORF">ERS075579_05170</name>
</gene>
<keyword evidence="2 7" id="KW-0808">Transferase</keyword>
<dbReference type="PROSITE" id="PS00584">
    <property type="entry name" value="PFKB_KINASES_2"/>
    <property type="match status" value="1"/>
</dbReference>
<evidence type="ECO:0000256" key="4">
    <source>
        <dbReference type="ARBA" id="ARBA00022777"/>
    </source>
</evidence>
<dbReference type="InterPro" id="IPR050306">
    <property type="entry name" value="PfkB_Carbo_kinase"/>
</dbReference>
<reference evidence="7 8" key="1">
    <citation type="submission" date="2015-03" db="EMBL/GenBank/DDBJ databases">
        <authorList>
            <person name="Murphy D."/>
        </authorList>
    </citation>
    <scope>NUCLEOTIDE SEQUENCE [LARGE SCALE GENOMIC DNA]</scope>
    <source>
        <strain evidence="7 8">PAP088</strain>
    </source>
</reference>
<evidence type="ECO:0000256" key="1">
    <source>
        <dbReference type="ARBA" id="ARBA00010688"/>
    </source>
</evidence>